<organism evidence="1 2">
    <name type="scientific">Endocarpon pusillum (strain Z07020 / HMAS-L-300199)</name>
    <name type="common">Lichen-forming fungus</name>
    <dbReference type="NCBI Taxonomy" id="1263415"/>
    <lineage>
        <taxon>Eukaryota</taxon>
        <taxon>Fungi</taxon>
        <taxon>Dikarya</taxon>
        <taxon>Ascomycota</taxon>
        <taxon>Pezizomycotina</taxon>
        <taxon>Eurotiomycetes</taxon>
        <taxon>Chaetothyriomycetidae</taxon>
        <taxon>Verrucariales</taxon>
        <taxon>Verrucariaceae</taxon>
        <taxon>Endocarpon</taxon>
    </lineage>
</organism>
<evidence type="ECO:0000313" key="2">
    <source>
        <dbReference type="Proteomes" id="UP000019373"/>
    </source>
</evidence>
<dbReference type="OrthoDB" id="408152at2759"/>
<name>U1HSP1_ENDPU</name>
<keyword evidence="2" id="KW-1185">Reference proteome</keyword>
<reference evidence="2" key="1">
    <citation type="journal article" date="2014" name="BMC Genomics">
        <title>Genome characteristics reveal the impact of lichenization on lichen-forming fungus Endocarpon pusillum Hedwig (Verrucariales, Ascomycota).</title>
        <authorList>
            <person name="Wang Y.-Y."/>
            <person name="Liu B."/>
            <person name="Zhang X.-Y."/>
            <person name="Zhou Q.-M."/>
            <person name="Zhang T."/>
            <person name="Li H."/>
            <person name="Yu Y.-F."/>
            <person name="Zhang X.-L."/>
            <person name="Hao X.-Y."/>
            <person name="Wang M."/>
            <person name="Wang L."/>
            <person name="Wei J.-C."/>
        </authorList>
    </citation>
    <scope>NUCLEOTIDE SEQUENCE [LARGE SCALE GENOMIC DNA]</scope>
    <source>
        <strain evidence="2">Z07020 / HMAS-L-300199</strain>
    </source>
</reference>
<dbReference type="SUPFAM" id="SSF52540">
    <property type="entry name" value="P-loop containing nucleoside triphosphate hydrolases"/>
    <property type="match status" value="1"/>
</dbReference>
<dbReference type="InterPro" id="IPR040632">
    <property type="entry name" value="Sulfotransfer_4"/>
</dbReference>
<accession>U1HSP1</accession>
<evidence type="ECO:0000313" key="1">
    <source>
        <dbReference type="EMBL" id="ERF72224.1"/>
    </source>
</evidence>
<dbReference type="PANTHER" id="PTHR36978">
    <property type="entry name" value="P-LOOP CONTAINING NUCLEOTIDE TRIPHOSPHATE HYDROLASE"/>
    <property type="match status" value="1"/>
</dbReference>
<evidence type="ECO:0008006" key="3">
    <source>
        <dbReference type="Google" id="ProtNLM"/>
    </source>
</evidence>
<dbReference type="Proteomes" id="UP000019373">
    <property type="component" value="Unassembled WGS sequence"/>
</dbReference>
<sequence length="335" mass="37773">MAVPLPLSRQHNIEFLNTIGGRILGLPLPPTRKIDLVDGKREIPMKVLCLGYSRTGTLSLFTALQMLGYNPYHMVEAAKNANVDMPCWIQGIEAKFCGKGKPWGKEEFDKLTGRYDVRESSRTFEYRSLLSQAVLDVPCILFVEELLAAYPSAKVILTERPVEGELNVFVTGESHAQADSYCTGWLKSMKNSLGEVFSWRRWRYVAWADTELAAPLWELGVKLTNLKWGGGDYSENSVAAKEYLEHYQLVRKVCPPERLLEFKLGSGWEPLCQFLGTEAPDVPYPNINDKEMFVGSHKAILDRATYYAIQKVLKWTVPVGLAAAGAAWYWQALRS</sequence>
<gene>
    <name evidence="1" type="ORF">EPUS_02111</name>
</gene>
<dbReference type="AlphaFoldDB" id="U1HSP1"/>
<dbReference type="InterPro" id="IPR027417">
    <property type="entry name" value="P-loop_NTPase"/>
</dbReference>
<protein>
    <recommendedName>
        <fullName evidence="3">P-loop containing nucleoside triphosphate hydrolase protein</fullName>
    </recommendedName>
</protein>
<dbReference type="Gene3D" id="3.40.50.300">
    <property type="entry name" value="P-loop containing nucleotide triphosphate hydrolases"/>
    <property type="match status" value="1"/>
</dbReference>
<dbReference type="OMA" id="TEAMNCN"/>
<dbReference type="HOGENOM" id="CLU_061199_0_1_1"/>
<dbReference type="EMBL" id="KE721111">
    <property type="protein sequence ID" value="ERF72224.1"/>
    <property type="molecule type" value="Genomic_DNA"/>
</dbReference>
<dbReference type="Pfam" id="PF17784">
    <property type="entry name" value="Sulfotransfer_4"/>
    <property type="match status" value="2"/>
</dbReference>
<dbReference type="eggNOG" id="ENOG502SNX7">
    <property type="taxonomic scope" value="Eukaryota"/>
</dbReference>
<dbReference type="GeneID" id="19237165"/>
<dbReference type="PANTHER" id="PTHR36978:SF4">
    <property type="entry name" value="P-LOOP CONTAINING NUCLEOSIDE TRIPHOSPHATE HYDROLASE PROTEIN"/>
    <property type="match status" value="1"/>
</dbReference>
<dbReference type="RefSeq" id="XP_007802069.1">
    <property type="nucleotide sequence ID" value="XM_007803878.1"/>
</dbReference>
<proteinExistence type="predicted"/>